<comment type="caution">
    <text evidence="1">The sequence shown here is derived from an EMBL/GenBank/DDBJ whole genome shotgun (WGS) entry which is preliminary data.</text>
</comment>
<dbReference type="AlphaFoldDB" id="A0ABD5S749"/>
<protein>
    <submittedName>
        <fullName evidence="1">FAD synthase</fullName>
    </submittedName>
</protein>
<feature type="non-terminal residue" evidence="1">
    <location>
        <position position="1"/>
    </location>
</feature>
<evidence type="ECO:0000313" key="2">
    <source>
        <dbReference type="Proteomes" id="UP001596328"/>
    </source>
</evidence>
<gene>
    <name evidence="1" type="ORF">ACFQE1_21875</name>
</gene>
<sequence length="44" mass="4775">LAERGIDCRVERASGRDPEYEGELLSSGAIVDRVLRERGGSAND</sequence>
<accession>A0ABD5S749</accession>
<evidence type="ECO:0000313" key="1">
    <source>
        <dbReference type="EMBL" id="MFC6726978.1"/>
    </source>
</evidence>
<keyword evidence="2" id="KW-1185">Reference proteome</keyword>
<reference evidence="1 2" key="1">
    <citation type="journal article" date="2019" name="Int. J. Syst. Evol. Microbiol.">
        <title>The Global Catalogue of Microorganisms (GCM) 10K type strain sequencing project: providing services to taxonomists for standard genome sequencing and annotation.</title>
        <authorList>
            <consortium name="The Broad Institute Genomics Platform"/>
            <consortium name="The Broad Institute Genome Sequencing Center for Infectious Disease"/>
            <person name="Wu L."/>
            <person name="Ma J."/>
        </authorList>
    </citation>
    <scope>NUCLEOTIDE SEQUENCE [LARGE SCALE GENOMIC DNA]</scope>
    <source>
        <strain evidence="1 2">NBRC 111368</strain>
    </source>
</reference>
<proteinExistence type="predicted"/>
<dbReference type="EMBL" id="JBHSWU010001564">
    <property type="protein sequence ID" value="MFC6726978.1"/>
    <property type="molecule type" value="Genomic_DNA"/>
</dbReference>
<name>A0ABD5S749_9EURY</name>
<organism evidence="1 2">
    <name type="scientific">Halobium palmae</name>
    <dbReference type="NCBI Taxonomy" id="1776492"/>
    <lineage>
        <taxon>Archaea</taxon>
        <taxon>Methanobacteriati</taxon>
        <taxon>Methanobacteriota</taxon>
        <taxon>Stenosarchaea group</taxon>
        <taxon>Halobacteria</taxon>
        <taxon>Halobacteriales</taxon>
        <taxon>Haloferacaceae</taxon>
        <taxon>Halobium</taxon>
    </lineage>
</organism>
<dbReference type="Proteomes" id="UP001596328">
    <property type="component" value="Unassembled WGS sequence"/>
</dbReference>